<organism evidence="3 4">
    <name type="scientific">Nocardia nova</name>
    <dbReference type="NCBI Taxonomy" id="37330"/>
    <lineage>
        <taxon>Bacteria</taxon>
        <taxon>Bacillati</taxon>
        <taxon>Actinomycetota</taxon>
        <taxon>Actinomycetes</taxon>
        <taxon>Mycobacteriales</taxon>
        <taxon>Nocardiaceae</taxon>
        <taxon>Nocardia</taxon>
    </lineage>
</organism>
<dbReference type="Gene3D" id="3.40.190.10">
    <property type="entry name" value="Periplasmic binding protein-like II"/>
    <property type="match status" value="2"/>
</dbReference>
<feature type="compositionally biased region" description="Basic and acidic residues" evidence="1">
    <location>
        <begin position="124"/>
        <end position="136"/>
    </location>
</feature>
<feature type="domain" description="LysR substrate-binding" evidence="2">
    <location>
        <begin position="53"/>
        <end position="125"/>
    </location>
</feature>
<proteinExistence type="predicted"/>
<accession>A0A2S6AJ89</accession>
<reference evidence="3 4" key="1">
    <citation type="submission" date="2018-02" db="EMBL/GenBank/DDBJ databases">
        <title>8 Nocardia nova and 1 Nocardia cyriacigeorgica strain used for evolution to TMP-SMX.</title>
        <authorList>
            <person name="Mehta H."/>
            <person name="Weng J."/>
            <person name="Shamoo Y."/>
        </authorList>
    </citation>
    <scope>NUCLEOTIDE SEQUENCE [LARGE SCALE GENOMIC DNA]</scope>
    <source>
        <strain evidence="3 4">MDA3139</strain>
    </source>
</reference>
<evidence type="ECO:0000313" key="4">
    <source>
        <dbReference type="Proteomes" id="UP000239874"/>
    </source>
</evidence>
<dbReference type="InterPro" id="IPR005119">
    <property type="entry name" value="LysR_subst-bd"/>
</dbReference>
<dbReference type="AlphaFoldDB" id="A0A2S6AJ89"/>
<sequence length="143" mass="15947">MRHRERLGVTGVDIRVDRVLNRRWWVTAPSRRASRRCHSPQRFENSLHQGGVTSPRLLTAVARGRLDLAVITETGTLADDVEVELLLDDPLLVAVAPSHRLAGRISAAPAEFRGERWFAGSTEHGSKERNNGERRVAAAPTRQ</sequence>
<gene>
    <name evidence="3" type="ORF">C5E45_26570</name>
</gene>
<name>A0A2S6AJ89_9NOCA</name>
<feature type="region of interest" description="Disordered" evidence="1">
    <location>
        <begin position="120"/>
        <end position="143"/>
    </location>
</feature>
<dbReference type="Pfam" id="PF03466">
    <property type="entry name" value="LysR_substrate"/>
    <property type="match status" value="1"/>
</dbReference>
<dbReference type="EMBL" id="PSZC01000023">
    <property type="protein sequence ID" value="PPJ35283.1"/>
    <property type="molecule type" value="Genomic_DNA"/>
</dbReference>
<evidence type="ECO:0000313" key="3">
    <source>
        <dbReference type="EMBL" id="PPJ35283.1"/>
    </source>
</evidence>
<evidence type="ECO:0000259" key="2">
    <source>
        <dbReference type="Pfam" id="PF03466"/>
    </source>
</evidence>
<evidence type="ECO:0000256" key="1">
    <source>
        <dbReference type="SAM" id="MobiDB-lite"/>
    </source>
</evidence>
<dbReference type="Proteomes" id="UP000239874">
    <property type="component" value="Unassembled WGS sequence"/>
</dbReference>
<comment type="caution">
    <text evidence="3">The sequence shown here is derived from an EMBL/GenBank/DDBJ whole genome shotgun (WGS) entry which is preliminary data.</text>
</comment>
<protein>
    <recommendedName>
        <fullName evidence="2">LysR substrate-binding domain-containing protein</fullName>
    </recommendedName>
</protein>
<dbReference type="SUPFAM" id="SSF53850">
    <property type="entry name" value="Periplasmic binding protein-like II"/>
    <property type="match status" value="1"/>
</dbReference>